<organism evidence="2 3">
    <name type="scientific">Cereibacter ovatus</name>
    <dbReference type="NCBI Taxonomy" id="439529"/>
    <lineage>
        <taxon>Bacteria</taxon>
        <taxon>Pseudomonadati</taxon>
        <taxon>Pseudomonadota</taxon>
        <taxon>Alphaproteobacteria</taxon>
        <taxon>Rhodobacterales</taxon>
        <taxon>Paracoccaceae</taxon>
        <taxon>Cereibacter</taxon>
    </lineage>
</organism>
<reference evidence="3" key="1">
    <citation type="submission" date="2017-08" db="EMBL/GenBank/DDBJ databases">
        <authorList>
            <person name="Varghese N."/>
            <person name="Submissions S."/>
        </authorList>
    </citation>
    <scope>NUCLEOTIDE SEQUENCE [LARGE SCALE GENOMIC DNA]</scope>
    <source>
        <strain evidence="3">JA234</strain>
    </source>
</reference>
<evidence type="ECO:0000256" key="1">
    <source>
        <dbReference type="SAM" id="Phobius"/>
    </source>
</evidence>
<evidence type="ECO:0000313" key="3">
    <source>
        <dbReference type="Proteomes" id="UP000219467"/>
    </source>
</evidence>
<dbReference type="RefSeq" id="WP_097030518.1">
    <property type="nucleotide sequence ID" value="NZ_OAOQ01000007.1"/>
</dbReference>
<dbReference type="AlphaFoldDB" id="A0A285CTT2"/>
<keyword evidence="1" id="KW-0812">Transmembrane</keyword>
<name>A0A285CTT2_9RHOB</name>
<accession>A0A285CTT2</accession>
<keyword evidence="1" id="KW-0472">Membrane</keyword>
<sequence length="73" mass="8415">MQAPRFGKQESGLWREIRPSGRIFPLFAAGWMFIAAAGIFFQSKVVRLVPSHLGARMIDRNCWLHVTDLERSR</sequence>
<feature type="transmembrane region" description="Helical" evidence="1">
    <location>
        <begin position="21"/>
        <end position="41"/>
    </location>
</feature>
<dbReference type="EMBL" id="OAOQ01000007">
    <property type="protein sequence ID" value="SNX70979.1"/>
    <property type="molecule type" value="Genomic_DNA"/>
</dbReference>
<keyword evidence="3" id="KW-1185">Reference proteome</keyword>
<evidence type="ECO:0000313" key="2">
    <source>
        <dbReference type="EMBL" id="SNX70979.1"/>
    </source>
</evidence>
<gene>
    <name evidence="2" type="ORF">SAMN05878503_10793</name>
</gene>
<protein>
    <submittedName>
        <fullName evidence="2">Uncharacterized protein</fullName>
    </submittedName>
</protein>
<keyword evidence="1" id="KW-1133">Transmembrane helix</keyword>
<dbReference type="Proteomes" id="UP000219467">
    <property type="component" value="Unassembled WGS sequence"/>
</dbReference>
<proteinExistence type="predicted"/>